<dbReference type="Proteomes" id="UP000243547">
    <property type="component" value="Unassembled WGS sequence"/>
</dbReference>
<reference evidence="2" key="1">
    <citation type="submission" date="2016-11" db="EMBL/GenBank/DDBJ databases">
        <authorList>
            <person name="Varghese N."/>
            <person name="Submissions S."/>
        </authorList>
    </citation>
    <scope>NUCLEOTIDE SEQUENCE [LARGE SCALE GENOMIC DNA]</scope>
    <source>
        <strain evidence="2">DSM 14826</strain>
    </source>
</reference>
<dbReference type="Pfam" id="PF07454">
    <property type="entry name" value="SpoIIP"/>
    <property type="match status" value="1"/>
</dbReference>
<name>A0A1M6NFY9_9FIRM</name>
<protein>
    <submittedName>
        <fullName evidence="1">Stage II sporulation protein P (SpoIIP)</fullName>
    </submittedName>
</protein>
<dbReference type="OrthoDB" id="1633470at2"/>
<accession>A0A1M6NFY9</accession>
<proteinExistence type="predicted"/>
<evidence type="ECO:0000313" key="1">
    <source>
        <dbReference type="EMBL" id="SHJ94589.1"/>
    </source>
</evidence>
<dbReference type="AlphaFoldDB" id="A0A1M6NFY9"/>
<keyword evidence="2" id="KW-1185">Reference proteome</keyword>
<dbReference type="InterPro" id="IPR010897">
    <property type="entry name" value="Spore_II_P"/>
</dbReference>
<evidence type="ECO:0000313" key="2">
    <source>
        <dbReference type="Proteomes" id="UP000243547"/>
    </source>
</evidence>
<dbReference type="NCBIfam" id="TIGR02867">
    <property type="entry name" value="spore_II_P"/>
    <property type="match status" value="1"/>
</dbReference>
<gene>
    <name evidence="1" type="ORF">SAMN02745227_01110</name>
</gene>
<dbReference type="RefSeq" id="WP_084672422.1">
    <property type="nucleotide sequence ID" value="NZ_FRAI01000010.1"/>
</dbReference>
<dbReference type="EMBL" id="FRAI01000010">
    <property type="protein sequence ID" value="SHJ94589.1"/>
    <property type="molecule type" value="Genomic_DNA"/>
</dbReference>
<dbReference type="STRING" id="1120989.SAMN02745227_01110"/>
<sequence length="353" mass="40161">MINLNFYRSRRFRRKKNFYFSTDIKSALVCLLLAALFVSIIWFSALYYLPKNPHLFSEYLAQTIPLYKTFLPREEDILKDNLSVAAFYYLLGINVTNPTTLIKAQIPVFNQFEYIPVIPVTPPIDEEPDDSGNIVDPPLPQEPSEGLVGKTILIYHSHTTEAFVPTSGIPHTEKFDQTIVKVGEKLAEALRDLGATVIHDTTHHSKRHSESYRRSRETVLRHLNSGVEFDLIIDLHRDGIGQSSELGRPITTTTINGVQMGRLLFVVGQRHDFWRNNYILAQSLNNMARSLYPDEPERLSLSRGVVLKTSGNYNQDLNDKMILIEIGGHWNTLEEAINTVEPLAQIINKTLGD</sequence>
<organism evidence="1 2">
    <name type="scientific">Anaerobranca californiensis DSM 14826</name>
    <dbReference type="NCBI Taxonomy" id="1120989"/>
    <lineage>
        <taxon>Bacteria</taxon>
        <taxon>Bacillati</taxon>
        <taxon>Bacillota</taxon>
        <taxon>Clostridia</taxon>
        <taxon>Eubacteriales</taxon>
        <taxon>Proteinivoracaceae</taxon>
        <taxon>Anaerobranca</taxon>
    </lineage>
</organism>